<dbReference type="EMBL" id="QXFT01000044">
    <property type="protein sequence ID" value="KAE9357884.1"/>
    <property type="molecule type" value="Genomic_DNA"/>
</dbReference>
<name>A0A6A3MQZ2_9STRA</name>
<protein>
    <submittedName>
        <fullName evidence="2">Uncharacterized protein</fullName>
    </submittedName>
</protein>
<sequence length="129" mass="14356">MKVVLEPRCCPPLQRSVGEIASGADVKEVVKQHLVQFSFDFNHNVQITAFFFPQAIRHAKCLRNFPSSCCRNETLDIPSDPSPFQGHHKQSMDQGDDSEPTDQQGGKQHTGQEGDGEHTGQKDDKQHTG</sequence>
<dbReference type="EMBL" id="QXFU01000525">
    <property type="protein sequence ID" value="KAE9031224.1"/>
    <property type="molecule type" value="Genomic_DNA"/>
</dbReference>
<evidence type="ECO:0000313" key="7">
    <source>
        <dbReference type="Proteomes" id="UP000435112"/>
    </source>
</evidence>
<dbReference type="AlphaFoldDB" id="A0A6A3MQZ2"/>
<evidence type="ECO:0000256" key="1">
    <source>
        <dbReference type="SAM" id="MobiDB-lite"/>
    </source>
</evidence>
<accession>A0A6A3MQZ2</accession>
<organism evidence="2 7">
    <name type="scientific">Phytophthora rubi</name>
    <dbReference type="NCBI Taxonomy" id="129364"/>
    <lineage>
        <taxon>Eukaryota</taxon>
        <taxon>Sar</taxon>
        <taxon>Stramenopiles</taxon>
        <taxon>Oomycota</taxon>
        <taxon>Peronosporomycetes</taxon>
        <taxon>Peronosporales</taxon>
        <taxon>Peronosporaceae</taxon>
        <taxon>Phytophthora</taxon>
    </lineage>
</organism>
<evidence type="ECO:0000313" key="2">
    <source>
        <dbReference type="EMBL" id="KAE9031224.1"/>
    </source>
</evidence>
<dbReference type="Proteomes" id="UP000429607">
    <property type="component" value="Unassembled WGS sequence"/>
</dbReference>
<evidence type="ECO:0000313" key="5">
    <source>
        <dbReference type="Proteomes" id="UP000429607"/>
    </source>
</evidence>
<dbReference type="Proteomes" id="UP000434957">
    <property type="component" value="Unassembled WGS sequence"/>
</dbReference>
<reference evidence="5 7" key="1">
    <citation type="submission" date="2018-09" db="EMBL/GenBank/DDBJ databases">
        <title>Genomic investigation of the strawberry pathogen Phytophthora fragariae indicates pathogenicity is determined by transcriptional variation in three key races.</title>
        <authorList>
            <person name="Adams T.M."/>
            <person name="Armitage A.D."/>
            <person name="Sobczyk M.K."/>
            <person name="Bates H.J."/>
            <person name="Dunwell J.M."/>
            <person name="Nellist C.F."/>
            <person name="Harrison R.J."/>
        </authorList>
    </citation>
    <scope>NUCLEOTIDE SEQUENCE [LARGE SCALE GENOMIC DNA]</scope>
    <source>
        <strain evidence="3 5">SCRP249</strain>
        <strain evidence="2 7">SCRP324</strain>
        <strain evidence="4 6">SCRP333</strain>
    </source>
</reference>
<feature type="compositionally biased region" description="Basic and acidic residues" evidence="1">
    <location>
        <begin position="110"/>
        <end position="129"/>
    </location>
</feature>
<evidence type="ECO:0000313" key="4">
    <source>
        <dbReference type="EMBL" id="KAE9357884.1"/>
    </source>
</evidence>
<dbReference type="OrthoDB" id="10275653at2759"/>
<evidence type="ECO:0000313" key="3">
    <source>
        <dbReference type="EMBL" id="KAE9043504.1"/>
    </source>
</evidence>
<evidence type="ECO:0000313" key="6">
    <source>
        <dbReference type="Proteomes" id="UP000434957"/>
    </source>
</evidence>
<gene>
    <name evidence="3" type="ORF">PR001_g5767</name>
    <name evidence="2" type="ORF">PR002_g9694</name>
    <name evidence="4" type="ORF">PR003_g1558</name>
</gene>
<keyword evidence="6" id="KW-1185">Reference proteome</keyword>
<dbReference type="EMBL" id="QXFV01000261">
    <property type="protein sequence ID" value="KAE9043504.1"/>
    <property type="molecule type" value="Genomic_DNA"/>
</dbReference>
<dbReference type="Proteomes" id="UP000435112">
    <property type="component" value="Unassembled WGS sequence"/>
</dbReference>
<feature type="region of interest" description="Disordered" evidence="1">
    <location>
        <begin position="72"/>
        <end position="129"/>
    </location>
</feature>
<comment type="caution">
    <text evidence="2">The sequence shown here is derived from an EMBL/GenBank/DDBJ whole genome shotgun (WGS) entry which is preliminary data.</text>
</comment>
<proteinExistence type="predicted"/>